<evidence type="ECO:0000313" key="7">
    <source>
        <dbReference type="EMBL" id="MFC7341538.1"/>
    </source>
</evidence>
<protein>
    <submittedName>
        <fullName evidence="7">Nramp family divalent metal transporter</fullName>
    </submittedName>
</protein>
<dbReference type="EMBL" id="JBHTCJ010000004">
    <property type="protein sequence ID" value="MFC7341538.1"/>
    <property type="molecule type" value="Genomic_DNA"/>
</dbReference>
<keyword evidence="3 6" id="KW-1133">Transmembrane helix</keyword>
<feature type="region of interest" description="Disordered" evidence="5">
    <location>
        <begin position="1"/>
        <end position="29"/>
    </location>
</feature>
<feature type="transmembrane region" description="Helical" evidence="6">
    <location>
        <begin position="64"/>
        <end position="86"/>
    </location>
</feature>
<evidence type="ECO:0000313" key="8">
    <source>
        <dbReference type="Proteomes" id="UP001596504"/>
    </source>
</evidence>
<evidence type="ECO:0000256" key="1">
    <source>
        <dbReference type="ARBA" id="ARBA00004141"/>
    </source>
</evidence>
<evidence type="ECO:0000256" key="4">
    <source>
        <dbReference type="ARBA" id="ARBA00023136"/>
    </source>
</evidence>
<proteinExistence type="predicted"/>
<evidence type="ECO:0000256" key="5">
    <source>
        <dbReference type="SAM" id="MobiDB-lite"/>
    </source>
</evidence>
<keyword evidence="8" id="KW-1185">Reference proteome</keyword>
<feature type="transmembrane region" description="Helical" evidence="6">
    <location>
        <begin position="336"/>
        <end position="364"/>
    </location>
</feature>
<gene>
    <name evidence="7" type="ORF">ACFQRI_08945</name>
</gene>
<evidence type="ECO:0000256" key="3">
    <source>
        <dbReference type="ARBA" id="ARBA00022989"/>
    </source>
</evidence>
<organism evidence="7 8">
    <name type="scientific">Saccharopolyspora griseoalba</name>
    <dbReference type="NCBI Taxonomy" id="1431848"/>
    <lineage>
        <taxon>Bacteria</taxon>
        <taxon>Bacillati</taxon>
        <taxon>Actinomycetota</taxon>
        <taxon>Actinomycetes</taxon>
        <taxon>Pseudonocardiales</taxon>
        <taxon>Pseudonocardiaceae</taxon>
        <taxon>Saccharopolyspora</taxon>
    </lineage>
</organism>
<evidence type="ECO:0000256" key="6">
    <source>
        <dbReference type="SAM" id="Phobius"/>
    </source>
</evidence>
<keyword evidence="4 6" id="KW-0472">Membrane</keyword>
<feature type="transmembrane region" description="Helical" evidence="6">
    <location>
        <begin position="385"/>
        <end position="404"/>
    </location>
</feature>
<dbReference type="NCBIfam" id="NF037982">
    <property type="entry name" value="Nramp_1"/>
    <property type="match status" value="1"/>
</dbReference>
<dbReference type="PANTHER" id="PTHR11706">
    <property type="entry name" value="SOLUTE CARRIER PROTEIN FAMILY 11 MEMBER"/>
    <property type="match status" value="1"/>
</dbReference>
<feature type="transmembrane region" description="Helical" evidence="6">
    <location>
        <begin position="120"/>
        <end position="147"/>
    </location>
</feature>
<feature type="transmembrane region" description="Helical" evidence="6">
    <location>
        <begin position="410"/>
        <end position="432"/>
    </location>
</feature>
<accession>A0ABW2LGU0</accession>
<reference evidence="8" key="1">
    <citation type="journal article" date="2019" name="Int. J. Syst. Evol. Microbiol.">
        <title>The Global Catalogue of Microorganisms (GCM) 10K type strain sequencing project: providing services to taxonomists for standard genome sequencing and annotation.</title>
        <authorList>
            <consortium name="The Broad Institute Genomics Platform"/>
            <consortium name="The Broad Institute Genome Sequencing Center for Infectious Disease"/>
            <person name="Wu L."/>
            <person name="Ma J."/>
        </authorList>
    </citation>
    <scope>NUCLEOTIDE SEQUENCE [LARGE SCALE GENOMIC DNA]</scope>
    <source>
        <strain evidence="8">WLHS5</strain>
    </source>
</reference>
<name>A0ABW2LGU0_9PSEU</name>
<dbReference type="Proteomes" id="UP001596504">
    <property type="component" value="Unassembled WGS sequence"/>
</dbReference>
<evidence type="ECO:0000256" key="2">
    <source>
        <dbReference type="ARBA" id="ARBA00022692"/>
    </source>
</evidence>
<feature type="transmembrane region" description="Helical" evidence="6">
    <location>
        <begin position="188"/>
        <end position="212"/>
    </location>
</feature>
<dbReference type="InterPro" id="IPR001046">
    <property type="entry name" value="NRAMP_fam"/>
</dbReference>
<feature type="transmembrane region" description="Helical" evidence="6">
    <location>
        <begin position="153"/>
        <end position="176"/>
    </location>
</feature>
<dbReference type="Pfam" id="PF01566">
    <property type="entry name" value="Nramp"/>
    <property type="match status" value="1"/>
</dbReference>
<feature type="transmembrane region" description="Helical" evidence="6">
    <location>
        <begin position="218"/>
        <end position="239"/>
    </location>
</feature>
<dbReference type="PANTHER" id="PTHR11706:SF3">
    <property type="entry name" value="METAL ION TRANSPORT PROTEIN"/>
    <property type="match status" value="1"/>
</dbReference>
<comment type="subcellular location">
    <subcellularLocation>
        <location evidence="1">Membrane</location>
        <topology evidence="1">Multi-pass membrane protein</topology>
    </subcellularLocation>
</comment>
<sequence length="475" mass="51149">MMASNKLPDEQPQVVQRDDPYQLTPEGIREPPTTWRATLRQIGPGLIISAEIVGSGELIATTALGAQAGFALLWMVLVSTFVKVAIQVEFARWTISTGQPAITGFDKVPPRLGRTGWINFLLVLLFLAKMLQFGGIIGGVAAALSFLMPVGGAPLGFTSLVLWTTVVTGVSIVLIYSNRYSLVERGAVLLVMIFTLLTIGIAVGLPFTPFAYGTEDLLSGFGLHIPAGALGIAIAMFGLTGVGANEIMAYTYWCAEKGYARWSGPPDGSDEWVRRANGWIKVMYRDAYLAWGVYTISTLAFFLMGAAVLHPQGLVPEGNEMISTLSHIYTDTLGEWAGAVFLVGAVGVLGSTLWAALPGFARIFTNLLGAFGVLDWDDAQKRMRWIRIFTVALPIIWGASYLFFTSPVAMIVIGGIVNGLFLMAVVVAVWYLRRTEVDRRLHGGTTFNTLLIISSIAIGSLAVYTILDAVGVTIG</sequence>
<feature type="transmembrane region" description="Helical" evidence="6">
    <location>
        <begin position="288"/>
        <end position="309"/>
    </location>
</feature>
<feature type="transmembrane region" description="Helical" evidence="6">
    <location>
        <begin position="444"/>
        <end position="467"/>
    </location>
</feature>
<comment type="caution">
    <text evidence="7">The sequence shown here is derived from an EMBL/GenBank/DDBJ whole genome shotgun (WGS) entry which is preliminary data.</text>
</comment>
<keyword evidence="2 6" id="KW-0812">Transmembrane</keyword>